<dbReference type="Pfam" id="PF00583">
    <property type="entry name" value="Acetyltransf_1"/>
    <property type="match status" value="1"/>
</dbReference>
<reference evidence="3" key="1">
    <citation type="journal article" date="2020" name="Stud. Mycol.">
        <title>101 Dothideomycetes genomes: a test case for predicting lifestyles and emergence of pathogens.</title>
        <authorList>
            <person name="Haridas S."/>
            <person name="Albert R."/>
            <person name="Binder M."/>
            <person name="Bloem J."/>
            <person name="Labutti K."/>
            <person name="Salamov A."/>
            <person name="Andreopoulos B."/>
            <person name="Baker S."/>
            <person name="Barry K."/>
            <person name="Bills G."/>
            <person name="Bluhm B."/>
            <person name="Cannon C."/>
            <person name="Castanera R."/>
            <person name="Culley D."/>
            <person name="Daum C."/>
            <person name="Ezra D."/>
            <person name="Gonzalez J."/>
            <person name="Henrissat B."/>
            <person name="Kuo A."/>
            <person name="Liang C."/>
            <person name="Lipzen A."/>
            <person name="Lutzoni F."/>
            <person name="Magnuson J."/>
            <person name="Mondo S."/>
            <person name="Nolan M."/>
            <person name="Ohm R."/>
            <person name="Pangilinan J."/>
            <person name="Park H.-J."/>
            <person name="Ramirez L."/>
            <person name="Alfaro M."/>
            <person name="Sun H."/>
            <person name="Tritt A."/>
            <person name="Yoshinaga Y."/>
            <person name="Zwiers L.-H."/>
            <person name="Turgeon B."/>
            <person name="Goodwin S."/>
            <person name="Spatafora J."/>
            <person name="Crous P."/>
            <person name="Grigoriev I."/>
        </authorList>
    </citation>
    <scope>NUCLEOTIDE SEQUENCE</scope>
    <source>
        <strain evidence="3">CBS 260.36</strain>
    </source>
</reference>
<feature type="domain" description="N-acetyltransferase" evidence="2">
    <location>
        <begin position="11"/>
        <end position="190"/>
    </location>
</feature>
<sequence>MPNTVWASDRLIYRAVEKDDEAFLTDLYADEATFTQAANFIPVPLGKQAMTGLMGFVEKSLLGVIICLPTADSDAQITPSNEPSEGKTPAGKSKPTPLGLLTLAASDSNTVHHRNTSIGITVSSAFRDKGYGSEAILWGLNWAFMHANMHKVELLAYGWNPRAIQLYERLGFVQEGRRREQLWYQGKYLDAFEFGILQREWMTRYGSQQG</sequence>
<evidence type="ECO:0000259" key="2">
    <source>
        <dbReference type="PROSITE" id="PS51186"/>
    </source>
</evidence>
<dbReference type="GO" id="GO:0016747">
    <property type="term" value="F:acyltransferase activity, transferring groups other than amino-acyl groups"/>
    <property type="evidence" value="ECO:0007669"/>
    <property type="project" value="InterPro"/>
</dbReference>
<keyword evidence="4" id="KW-1185">Reference proteome</keyword>
<feature type="region of interest" description="Disordered" evidence="1">
    <location>
        <begin position="76"/>
        <end position="96"/>
    </location>
</feature>
<dbReference type="PROSITE" id="PS51186">
    <property type="entry name" value="GNAT"/>
    <property type="match status" value="1"/>
</dbReference>
<organism evidence="3 4">
    <name type="scientific">Myriangium duriaei CBS 260.36</name>
    <dbReference type="NCBI Taxonomy" id="1168546"/>
    <lineage>
        <taxon>Eukaryota</taxon>
        <taxon>Fungi</taxon>
        <taxon>Dikarya</taxon>
        <taxon>Ascomycota</taxon>
        <taxon>Pezizomycotina</taxon>
        <taxon>Dothideomycetes</taxon>
        <taxon>Dothideomycetidae</taxon>
        <taxon>Myriangiales</taxon>
        <taxon>Myriangiaceae</taxon>
        <taxon>Myriangium</taxon>
    </lineage>
</organism>
<dbReference type="Gene3D" id="3.40.630.30">
    <property type="match status" value="1"/>
</dbReference>
<accession>A0A9P4J445</accession>
<dbReference type="PANTHER" id="PTHR43415">
    <property type="entry name" value="SPERMIDINE N(1)-ACETYLTRANSFERASE"/>
    <property type="match status" value="1"/>
</dbReference>
<dbReference type="PANTHER" id="PTHR43415:SF3">
    <property type="entry name" value="GNAT-FAMILY ACETYLTRANSFERASE"/>
    <property type="match status" value="1"/>
</dbReference>
<evidence type="ECO:0000313" key="4">
    <source>
        <dbReference type="Proteomes" id="UP000799439"/>
    </source>
</evidence>
<dbReference type="InterPro" id="IPR016181">
    <property type="entry name" value="Acyl_CoA_acyltransferase"/>
</dbReference>
<name>A0A9P4J445_9PEZI</name>
<dbReference type="Proteomes" id="UP000799439">
    <property type="component" value="Unassembled WGS sequence"/>
</dbReference>
<dbReference type="InterPro" id="IPR000182">
    <property type="entry name" value="GNAT_dom"/>
</dbReference>
<proteinExistence type="predicted"/>
<dbReference type="EMBL" id="ML996087">
    <property type="protein sequence ID" value="KAF2152014.1"/>
    <property type="molecule type" value="Genomic_DNA"/>
</dbReference>
<dbReference type="AlphaFoldDB" id="A0A9P4J445"/>
<comment type="caution">
    <text evidence="3">The sequence shown here is derived from an EMBL/GenBank/DDBJ whole genome shotgun (WGS) entry which is preliminary data.</text>
</comment>
<dbReference type="OrthoDB" id="64477at2759"/>
<protein>
    <submittedName>
        <fullName evidence="3">Acyl-CoA N-acyltransferase</fullName>
    </submittedName>
</protein>
<gene>
    <name evidence="3" type="ORF">K461DRAFT_160650</name>
</gene>
<evidence type="ECO:0000313" key="3">
    <source>
        <dbReference type="EMBL" id="KAF2152014.1"/>
    </source>
</evidence>
<evidence type="ECO:0000256" key="1">
    <source>
        <dbReference type="SAM" id="MobiDB-lite"/>
    </source>
</evidence>
<dbReference type="SUPFAM" id="SSF55729">
    <property type="entry name" value="Acyl-CoA N-acyltransferases (Nat)"/>
    <property type="match status" value="1"/>
</dbReference>